<dbReference type="EMBL" id="JBHRWO010000021">
    <property type="protein sequence ID" value="MFC3495803.1"/>
    <property type="molecule type" value="Genomic_DNA"/>
</dbReference>
<dbReference type="InterPro" id="IPR001117">
    <property type="entry name" value="Cu-oxidase_2nd"/>
</dbReference>
<feature type="domain" description="Plastocyanin-like" evidence="7">
    <location>
        <begin position="73"/>
        <end position="173"/>
    </location>
</feature>
<keyword evidence="1" id="KW-0479">Metal-binding</keyword>
<proteinExistence type="predicted"/>
<dbReference type="InterPro" id="IPR033138">
    <property type="entry name" value="Cu_oxidase_CS"/>
</dbReference>
<evidence type="ECO:0000313" key="9">
    <source>
        <dbReference type="Proteomes" id="UP001595712"/>
    </source>
</evidence>
<dbReference type="InterPro" id="IPR002355">
    <property type="entry name" value="Cu_oxidase_Cu_BS"/>
</dbReference>
<dbReference type="Gene3D" id="2.60.40.420">
    <property type="entry name" value="Cupredoxins - blue copper proteins"/>
    <property type="match status" value="3"/>
</dbReference>
<feature type="chain" id="PRO_5047538902" evidence="4">
    <location>
        <begin position="24"/>
        <end position="497"/>
    </location>
</feature>
<keyword evidence="4" id="KW-0732">Signal</keyword>
<dbReference type="InterPro" id="IPR034279">
    <property type="entry name" value="CuRO_3_CopA"/>
</dbReference>
<evidence type="ECO:0000259" key="5">
    <source>
        <dbReference type="Pfam" id="PF00394"/>
    </source>
</evidence>
<dbReference type="InterPro" id="IPR008972">
    <property type="entry name" value="Cupredoxin"/>
</dbReference>
<evidence type="ECO:0000259" key="7">
    <source>
        <dbReference type="Pfam" id="PF07732"/>
    </source>
</evidence>
<dbReference type="Pfam" id="PF00394">
    <property type="entry name" value="Cu-oxidase"/>
    <property type="match status" value="1"/>
</dbReference>
<evidence type="ECO:0000259" key="6">
    <source>
        <dbReference type="Pfam" id="PF07731"/>
    </source>
</evidence>
<protein>
    <submittedName>
        <fullName evidence="8">Multicopper oxidase family protein</fullName>
    </submittedName>
</protein>
<dbReference type="Pfam" id="PF07732">
    <property type="entry name" value="Cu-oxidase_3"/>
    <property type="match status" value="1"/>
</dbReference>
<dbReference type="RefSeq" id="WP_387980644.1">
    <property type="nucleotide sequence ID" value="NZ_JBHRWO010000021.1"/>
</dbReference>
<dbReference type="CDD" id="cd13861">
    <property type="entry name" value="CuRO_1_CumA_like"/>
    <property type="match status" value="1"/>
</dbReference>
<dbReference type="InterPro" id="IPR011706">
    <property type="entry name" value="Cu-oxidase_C"/>
</dbReference>
<keyword evidence="9" id="KW-1185">Reference proteome</keyword>
<dbReference type="InterPro" id="IPR045087">
    <property type="entry name" value="Cu-oxidase_fam"/>
</dbReference>
<evidence type="ECO:0000313" key="8">
    <source>
        <dbReference type="EMBL" id="MFC3495803.1"/>
    </source>
</evidence>
<comment type="caution">
    <text evidence="8">The sequence shown here is derived from an EMBL/GenBank/DDBJ whole genome shotgun (WGS) entry which is preliminary data.</text>
</comment>
<dbReference type="PROSITE" id="PS00079">
    <property type="entry name" value="MULTICOPPER_OXIDASE1"/>
    <property type="match status" value="1"/>
</dbReference>
<feature type="domain" description="Plastocyanin-like" evidence="6">
    <location>
        <begin position="383"/>
        <end position="493"/>
    </location>
</feature>
<evidence type="ECO:0000256" key="4">
    <source>
        <dbReference type="SAM" id="SignalP"/>
    </source>
</evidence>
<dbReference type="PROSITE" id="PS51257">
    <property type="entry name" value="PROKAR_LIPOPROTEIN"/>
    <property type="match status" value="1"/>
</dbReference>
<dbReference type="CDD" id="cd13896">
    <property type="entry name" value="CuRO_3_CopA"/>
    <property type="match status" value="1"/>
</dbReference>
<dbReference type="Proteomes" id="UP001595712">
    <property type="component" value="Unassembled WGS sequence"/>
</dbReference>
<accession>A0ABV7Q864</accession>
<feature type="signal peptide" evidence="4">
    <location>
        <begin position="1"/>
        <end position="23"/>
    </location>
</feature>
<dbReference type="InterPro" id="IPR011707">
    <property type="entry name" value="Cu-oxidase-like_N"/>
</dbReference>
<keyword evidence="3" id="KW-0186">Copper</keyword>
<feature type="domain" description="Plastocyanin-like" evidence="5">
    <location>
        <begin position="246"/>
        <end position="335"/>
    </location>
</feature>
<dbReference type="CDD" id="cd13870">
    <property type="entry name" value="CuRO_2_CopA_like_1"/>
    <property type="match status" value="1"/>
</dbReference>
<evidence type="ECO:0000256" key="1">
    <source>
        <dbReference type="ARBA" id="ARBA00022723"/>
    </source>
</evidence>
<reference evidence="9" key="1">
    <citation type="journal article" date="2019" name="Int. J. Syst. Evol. Microbiol.">
        <title>The Global Catalogue of Microorganisms (GCM) 10K type strain sequencing project: providing services to taxonomists for standard genome sequencing and annotation.</title>
        <authorList>
            <consortium name="The Broad Institute Genomics Platform"/>
            <consortium name="The Broad Institute Genome Sequencing Center for Infectious Disease"/>
            <person name="Wu L."/>
            <person name="Ma J."/>
        </authorList>
    </citation>
    <scope>NUCLEOTIDE SEQUENCE [LARGE SCALE GENOMIC DNA]</scope>
    <source>
        <strain evidence="9">CGMCC 4.7396</strain>
    </source>
</reference>
<dbReference type="SUPFAM" id="SSF49503">
    <property type="entry name" value="Cupredoxins"/>
    <property type="match status" value="3"/>
</dbReference>
<dbReference type="PANTHER" id="PTHR11709">
    <property type="entry name" value="MULTI-COPPER OXIDASE"/>
    <property type="match status" value="1"/>
</dbReference>
<dbReference type="Pfam" id="PF07731">
    <property type="entry name" value="Cu-oxidase_2"/>
    <property type="match status" value="1"/>
</dbReference>
<evidence type="ECO:0000256" key="2">
    <source>
        <dbReference type="ARBA" id="ARBA00023002"/>
    </source>
</evidence>
<sequence>MRAFTRRSMLRGGAVALPFAALAACTDEKPKPTFVEPGSDRVAEAEAARSPGALREFQINAVASEVDLGGLVVPTWSYGGQIPGAPIRVAKGEQVKATLVNELPEATTVHWHGLQLRCDADGVPDVTQAPIAPGQSFTYQFTAPDAGTYWFHPHTGTQLDRGLYAPLIVEDPDETADWDLEWTVVLDDWMDGVTGTPDEVLDQLKAGMGSMDHGGMDMGLMTDGHMLMGARSDILGDDSGDVYYPHHLVNGRLPADPEVFEADPGARVRLRFINAGGDTAYRAALSGHRLTVTHTDGFPCVPVEADAILIGMGERYDVVVTLEDGVFALVAEAEGKQMRGRALVRTGTGEAPAADFAPAELSGHVLTYDELAPAESVALETREPDRTIDLELTGSMDEYDWAFNGTPHDLDNPYAIEEDERVRLRFVNDGHMWHPMHLHGHTFALAGTGLRKDTAIVLPGQTLEVDFDAVNPGRWMVHCHNLYHGEAGMMAVIGYRD</sequence>
<organism evidence="8 9">
    <name type="scientific">Glycomyces rhizosphaerae</name>
    <dbReference type="NCBI Taxonomy" id="2054422"/>
    <lineage>
        <taxon>Bacteria</taxon>
        <taxon>Bacillati</taxon>
        <taxon>Actinomycetota</taxon>
        <taxon>Actinomycetes</taxon>
        <taxon>Glycomycetales</taxon>
        <taxon>Glycomycetaceae</taxon>
        <taxon>Glycomyces</taxon>
    </lineage>
</organism>
<name>A0ABV7Q864_9ACTN</name>
<gene>
    <name evidence="8" type="ORF">ACFO8M_25260</name>
</gene>
<dbReference type="PROSITE" id="PS00080">
    <property type="entry name" value="MULTICOPPER_OXIDASE2"/>
    <property type="match status" value="1"/>
</dbReference>
<dbReference type="PANTHER" id="PTHR11709:SF394">
    <property type="entry name" value="FI03373P-RELATED"/>
    <property type="match status" value="1"/>
</dbReference>
<keyword evidence="2" id="KW-0560">Oxidoreductase</keyword>
<evidence type="ECO:0000256" key="3">
    <source>
        <dbReference type="ARBA" id="ARBA00023008"/>
    </source>
</evidence>